<accession>A0A0A8Z8S6</accession>
<sequence length="18" mass="2022">MSSKPSQNSLFVLSLWPT</sequence>
<reference evidence="1" key="1">
    <citation type="submission" date="2014-09" db="EMBL/GenBank/DDBJ databases">
        <authorList>
            <person name="Magalhaes I.L.F."/>
            <person name="Oliveira U."/>
            <person name="Santos F.R."/>
            <person name="Vidigal T.H.D.A."/>
            <person name="Brescovit A.D."/>
            <person name="Santos A.J."/>
        </authorList>
    </citation>
    <scope>NUCLEOTIDE SEQUENCE</scope>
    <source>
        <tissue evidence="1">Shoot tissue taken approximately 20 cm above the soil surface</tissue>
    </source>
</reference>
<name>A0A0A8Z8S6_ARUDO</name>
<evidence type="ECO:0000313" key="1">
    <source>
        <dbReference type="EMBL" id="JAD35206.1"/>
    </source>
</evidence>
<proteinExistence type="predicted"/>
<protein>
    <submittedName>
        <fullName evidence="1">Uncharacterized protein</fullName>
    </submittedName>
</protein>
<dbReference type="EMBL" id="GBRH01262689">
    <property type="protein sequence ID" value="JAD35206.1"/>
    <property type="molecule type" value="Transcribed_RNA"/>
</dbReference>
<dbReference type="AlphaFoldDB" id="A0A0A8Z8S6"/>
<organism evidence="1">
    <name type="scientific">Arundo donax</name>
    <name type="common">Giant reed</name>
    <name type="synonym">Donax arundinaceus</name>
    <dbReference type="NCBI Taxonomy" id="35708"/>
    <lineage>
        <taxon>Eukaryota</taxon>
        <taxon>Viridiplantae</taxon>
        <taxon>Streptophyta</taxon>
        <taxon>Embryophyta</taxon>
        <taxon>Tracheophyta</taxon>
        <taxon>Spermatophyta</taxon>
        <taxon>Magnoliopsida</taxon>
        <taxon>Liliopsida</taxon>
        <taxon>Poales</taxon>
        <taxon>Poaceae</taxon>
        <taxon>PACMAD clade</taxon>
        <taxon>Arundinoideae</taxon>
        <taxon>Arundineae</taxon>
        <taxon>Arundo</taxon>
    </lineage>
</organism>
<reference evidence="1" key="2">
    <citation type="journal article" date="2015" name="Data Brief">
        <title>Shoot transcriptome of the giant reed, Arundo donax.</title>
        <authorList>
            <person name="Barrero R.A."/>
            <person name="Guerrero F.D."/>
            <person name="Moolhuijzen P."/>
            <person name="Goolsby J.A."/>
            <person name="Tidwell J."/>
            <person name="Bellgard S.E."/>
            <person name="Bellgard M.I."/>
        </authorList>
    </citation>
    <scope>NUCLEOTIDE SEQUENCE</scope>
    <source>
        <tissue evidence="1">Shoot tissue taken approximately 20 cm above the soil surface</tissue>
    </source>
</reference>